<gene>
    <name evidence="2" type="ORF">RradSPS_2672</name>
    <name evidence="3" type="ORF">SIL72_00990</name>
</gene>
<dbReference type="CDD" id="cd04301">
    <property type="entry name" value="NAT_SF"/>
    <property type="match status" value="1"/>
</dbReference>
<keyword evidence="2" id="KW-0808">Transferase</keyword>
<dbReference type="RefSeq" id="WP_038683275.1">
    <property type="nucleotide sequence ID" value="NZ_CP007514.1"/>
</dbReference>
<dbReference type="PANTHER" id="PTHR43415">
    <property type="entry name" value="SPERMIDINE N(1)-ACETYLTRANSFERASE"/>
    <property type="match status" value="1"/>
</dbReference>
<dbReference type="PANTHER" id="PTHR43415:SF3">
    <property type="entry name" value="GNAT-FAMILY ACETYLTRANSFERASE"/>
    <property type="match status" value="1"/>
</dbReference>
<keyword evidence="4" id="KW-1185">Reference proteome</keyword>
<dbReference type="Pfam" id="PF13302">
    <property type="entry name" value="Acetyltransf_3"/>
    <property type="match status" value="1"/>
</dbReference>
<dbReference type="STRING" id="42256.RradSPS_2672"/>
<dbReference type="HOGENOM" id="CLU_013985_3_2_11"/>
<dbReference type="Proteomes" id="UP001281130">
    <property type="component" value="Unassembled WGS sequence"/>
</dbReference>
<dbReference type="KEGG" id="rrd:RradSPS_2672"/>
<dbReference type="EC" id="2.-.-.-" evidence="3"/>
<evidence type="ECO:0000313" key="2">
    <source>
        <dbReference type="EMBL" id="AHY47955.1"/>
    </source>
</evidence>
<evidence type="ECO:0000259" key="1">
    <source>
        <dbReference type="PROSITE" id="PS51186"/>
    </source>
</evidence>
<dbReference type="Gene3D" id="3.40.630.30">
    <property type="match status" value="1"/>
</dbReference>
<dbReference type="AlphaFoldDB" id="A0A023X7D9"/>
<feature type="domain" description="N-acetyltransferase" evidence="1">
    <location>
        <begin position="7"/>
        <end position="172"/>
    </location>
</feature>
<name>A0A023X7D9_RUBRA</name>
<organism evidence="2 4">
    <name type="scientific">Rubrobacter radiotolerans</name>
    <name type="common">Arthrobacter radiotolerans</name>
    <dbReference type="NCBI Taxonomy" id="42256"/>
    <lineage>
        <taxon>Bacteria</taxon>
        <taxon>Bacillati</taxon>
        <taxon>Actinomycetota</taxon>
        <taxon>Rubrobacteria</taxon>
        <taxon>Rubrobacterales</taxon>
        <taxon>Rubrobacteraceae</taxon>
        <taxon>Rubrobacter</taxon>
    </lineage>
</organism>
<dbReference type="InterPro" id="IPR000182">
    <property type="entry name" value="GNAT_dom"/>
</dbReference>
<reference evidence="3" key="2">
    <citation type="submission" date="2023-11" db="EMBL/GenBank/DDBJ databases">
        <title>MicrobeMod: A computational toolkit for identifying prokaryotic methylation and restriction-modification with nanopore sequencing.</title>
        <authorList>
            <person name="Crits-Christoph A."/>
            <person name="Kang S.C."/>
            <person name="Lee H."/>
            <person name="Ostrov N."/>
        </authorList>
    </citation>
    <scope>NUCLEOTIDE SEQUENCE</scope>
    <source>
        <strain evidence="3">ATCC 51242</strain>
    </source>
</reference>
<dbReference type="PROSITE" id="PS51186">
    <property type="entry name" value="GNAT"/>
    <property type="match status" value="1"/>
</dbReference>
<proteinExistence type="predicted"/>
<reference evidence="2 4" key="1">
    <citation type="submission" date="2014-03" db="EMBL/GenBank/DDBJ databases">
        <title>Complete genome sequence of the Radio-Resistant Rubrobacter radiotolerans RSPS-4.</title>
        <authorList>
            <person name="Egas C.C."/>
            <person name="Barroso C.C."/>
            <person name="Froufe H.J.C."/>
            <person name="Pacheco J.J."/>
            <person name="Albuquerque L.L."/>
            <person name="da Costa M.M.S."/>
        </authorList>
    </citation>
    <scope>NUCLEOTIDE SEQUENCE [LARGE SCALE GENOMIC DNA]</scope>
    <source>
        <strain evidence="2 4">RSPS-4</strain>
    </source>
</reference>
<dbReference type="EMBL" id="CP007514">
    <property type="protein sequence ID" value="AHY47955.1"/>
    <property type="molecule type" value="Genomic_DNA"/>
</dbReference>
<sequence length="181" mass="20454">MLSGEKVTLRPVTDYDLERFLEFSTDVEVELAGGGEPPGPKTLEQIRTLFTGEKDGLGNSKVNFSIVADGECIGNCGLFEINEVNRTCELGILIGDRGYWGKGYGRDAVRLLLDYAFRLRNFRRVWLEVHSLNERAIRCYKACGFVEEGRLREHAWLAGRYVDHVVMGVLRSEWEGTPPQP</sequence>
<dbReference type="eggNOG" id="COG1670">
    <property type="taxonomic scope" value="Bacteria"/>
</dbReference>
<dbReference type="EMBL" id="JAWXXX010000001">
    <property type="protein sequence ID" value="MDX5892593.1"/>
    <property type="molecule type" value="Genomic_DNA"/>
</dbReference>
<dbReference type="InterPro" id="IPR016181">
    <property type="entry name" value="Acyl_CoA_acyltransferase"/>
</dbReference>
<evidence type="ECO:0000313" key="4">
    <source>
        <dbReference type="Proteomes" id="UP000025229"/>
    </source>
</evidence>
<evidence type="ECO:0000313" key="3">
    <source>
        <dbReference type="EMBL" id="MDX5892593.1"/>
    </source>
</evidence>
<dbReference type="OrthoDB" id="9814648at2"/>
<dbReference type="Proteomes" id="UP000025229">
    <property type="component" value="Chromosome"/>
</dbReference>
<accession>A0A023X7D9</accession>
<dbReference type="SUPFAM" id="SSF55729">
    <property type="entry name" value="Acyl-CoA N-acyltransferases (Nat)"/>
    <property type="match status" value="1"/>
</dbReference>
<dbReference type="GO" id="GO:0016747">
    <property type="term" value="F:acyltransferase activity, transferring groups other than amino-acyl groups"/>
    <property type="evidence" value="ECO:0007669"/>
    <property type="project" value="InterPro"/>
</dbReference>
<protein>
    <submittedName>
        <fullName evidence="2">Acetyltransferase including N-acetylase of ribosomal protein</fullName>
    </submittedName>
    <submittedName>
        <fullName evidence="3">GNAT family protein</fullName>
        <ecNumber evidence="3">2.-.-.-</ecNumber>
    </submittedName>
</protein>